<keyword evidence="2" id="KW-1185">Reference proteome</keyword>
<evidence type="ECO:0000313" key="1">
    <source>
        <dbReference type="EMBL" id="PRY75257.1"/>
    </source>
</evidence>
<name>A0A2T0VUR0_9RHOB</name>
<dbReference type="EMBL" id="PVTP01000013">
    <property type="protein sequence ID" value="PRY75257.1"/>
    <property type="molecule type" value="Genomic_DNA"/>
</dbReference>
<sequence>MIRFIAGIAGVLVMSACTTVSPQKSIALAGGDVVARAPAGFCVDDHASRPSADFAVIAPCATLGADQALPSAVALATIQVGADGSGTVTGSETDMRNFLQSEAGAILLSNAGDSSTVSDVSTQISDGRVTVAFNDTAPHSMGGLQDKEWRTFTDVNGRLVTVALRGLSAAPLDDSTGIWLLNAMAVGIAPAVLIQATQTSDI</sequence>
<reference evidence="1 2" key="1">
    <citation type="submission" date="2018-03" db="EMBL/GenBank/DDBJ databases">
        <title>Genomic Encyclopedia of Archaeal and Bacterial Type Strains, Phase II (KMG-II): from individual species to whole genera.</title>
        <authorList>
            <person name="Goeker M."/>
        </authorList>
    </citation>
    <scope>NUCLEOTIDE SEQUENCE [LARGE SCALE GENOMIC DNA]</scope>
    <source>
        <strain evidence="1 2">DSM 101533</strain>
    </source>
</reference>
<accession>A0A2T0VUR0</accession>
<dbReference type="RefSeq" id="WP_106358942.1">
    <property type="nucleotide sequence ID" value="NZ_PVTP01000013.1"/>
</dbReference>
<dbReference type="Proteomes" id="UP000238007">
    <property type="component" value="Unassembled WGS sequence"/>
</dbReference>
<dbReference type="AlphaFoldDB" id="A0A2T0VUR0"/>
<comment type="caution">
    <text evidence="1">The sequence shown here is derived from an EMBL/GenBank/DDBJ whole genome shotgun (WGS) entry which is preliminary data.</text>
</comment>
<dbReference type="OrthoDB" id="7877343at2"/>
<organism evidence="1 2">
    <name type="scientific">Yoonia maritima</name>
    <dbReference type="NCBI Taxonomy" id="1435347"/>
    <lineage>
        <taxon>Bacteria</taxon>
        <taxon>Pseudomonadati</taxon>
        <taxon>Pseudomonadota</taxon>
        <taxon>Alphaproteobacteria</taxon>
        <taxon>Rhodobacterales</taxon>
        <taxon>Paracoccaceae</taxon>
        <taxon>Yoonia</taxon>
    </lineage>
</organism>
<evidence type="ECO:0000313" key="2">
    <source>
        <dbReference type="Proteomes" id="UP000238007"/>
    </source>
</evidence>
<gene>
    <name evidence="1" type="ORF">CLV80_11367</name>
</gene>
<protein>
    <submittedName>
        <fullName evidence="1">Uncharacterized protein</fullName>
    </submittedName>
</protein>
<proteinExistence type="predicted"/>
<dbReference type="PROSITE" id="PS51257">
    <property type="entry name" value="PROKAR_LIPOPROTEIN"/>
    <property type="match status" value="1"/>
</dbReference>